<sequence>MTLGTEGMKITSLRLSPALGHKMGRHRSFSAGVSSTSNTLPLHRISVSISSWFRLADQGMLQHEMLCRGTAFGVQLPQRKSKHAPLIFFTCSHVAAPWRWPKLYPVPWLEHVREEHSRCVLHVTEVQTGRVLERFLMDSNVVHHDSLDVCALRLQDQEKVMQRMAKHGLPLHPLVLSERVPSSGNAVVSPGFAVERLQRKADDGSLSDGEDGEYTEVVEDLETGGSVRLDLRTDQEPRRLCVSLGTVSHYKDRQARGFAVMDRVLGDGVCGAPLLDLRQEGRCVGLVEGIVPPLEDGAEATQTGSGLAGREVELRKAIAGNAGFIYGQQLIDLLEKVSDNK</sequence>
<organism evidence="1 2">
    <name type="scientific">Nannochloropsis gaditana</name>
    <dbReference type="NCBI Taxonomy" id="72520"/>
    <lineage>
        <taxon>Eukaryota</taxon>
        <taxon>Sar</taxon>
        <taxon>Stramenopiles</taxon>
        <taxon>Ochrophyta</taxon>
        <taxon>Eustigmatophyceae</taxon>
        <taxon>Eustigmatales</taxon>
        <taxon>Monodopsidaceae</taxon>
        <taxon>Nannochloropsis</taxon>
    </lineage>
</organism>
<dbReference type="Proteomes" id="UP000019335">
    <property type="component" value="Chromosome 9"/>
</dbReference>
<dbReference type="AlphaFoldDB" id="W7TRI9"/>
<keyword evidence="2" id="KW-1185">Reference proteome</keyword>
<dbReference type="EMBL" id="AZIL01000703">
    <property type="protein sequence ID" value="EWM26118.1"/>
    <property type="molecule type" value="Genomic_DNA"/>
</dbReference>
<gene>
    <name evidence="1" type="ORF">Naga_100014g37</name>
</gene>
<accession>W7TRI9</accession>
<comment type="caution">
    <text evidence="1">The sequence shown here is derived from an EMBL/GenBank/DDBJ whole genome shotgun (WGS) entry which is preliminary data.</text>
</comment>
<evidence type="ECO:0000313" key="1">
    <source>
        <dbReference type="EMBL" id="EWM26118.1"/>
    </source>
</evidence>
<name>W7TRI9_9STRA</name>
<dbReference type="OrthoDB" id="269605at2759"/>
<reference evidence="1 2" key="1">
    <citation type="journal article" date="2014" name="Mol. Plant">
        <title>Chromosome Scale Genome Assembly and Transcriptome Profiling of Nannochloropsis gaditana in Nitrogen Depletion.</title>
        <authorList>
            <person name="Corteggiani Carpinelli E."/>
            <person name="Telatin A."/>
            <person name="Vitulo N."/>
            <person name="Forcato C."/>
            <person name="D'Angelo M."/>
            <person name="Schiavon R."/>
            <person name="Vezzi A."/>
            <person name="Giacometti G.M."/>
            <person name="Morosinotto T."/>
            <person name="Valle G."/>
        </authorList>
    </citation>
    <scope>NUCLEOTIDE SEQUENCE [LARGE SCALE GENOMIC DNA]</scope>
    <source>
        <strain evidence="1 2">B-31</strain>
    </source>
</reference>
<protein>
    <submittedName>
        <fullName evidence="1">Uncharacterized protein</fullName>
    </submittedName>
</protein>
<evidence type="ECO:0000313" key="2">
    <source>
        <dbReference type="Proteomes" id="UP000019335"/>
    </source>
</evidence>
<proteinExistence type="predicted"/>